<evidence type="ECO:0000313" key="3">
    <source>
        <dbReference type="Proteomes" id="UP000676649"/>
    </source>
</evidence>
<dbReference type="EMBL" id="CP073754">
    <property type="protein sequence ID" value="QWF71109.1"/>
    <property type="molecule type" value="Genomic_DNA"/>
</dbReference>
<accession>A0A975MPI7</accession>
<evidence type="ECO:0000259" key="1">
    <source>
        <dbReference type="Pfam" id="PF04324"/>
    </source>
</evidence>
<dbReference type="Gene3D" id="1.10.10.1100">
    <property type="entry name" value="BFD-like [2Fe-2S]-binding domain"/>
    <property type="match status" value="1"/>
</dbReference>
<organism evidence="2 3">
    <name type="scientific">Methylomonas paludis</name>
    <dbReference type="NCBI Taxonomy" id="1173101"/>
    <lineage>
        <taxon>Bacteria</taxon>
        <taxon>Pseudomonadati</taxon>
        <taxon>Pseudomonadota</taxon>
        <taxon>Gammaproteobacteria</taxon>
        <taxon>Methylococcales</taxon>
        <taxon>Methylococcaceae</taxon>
        <taxon>Methylomonas</taxon>
    </lineage>
</organism>
<dbReference type="AlphaFoldDB" id="A0A975MPI7"/>
<evidence type="ECO:0000313" key="2">
    <source>
        <dbReference type="EMBL" id="QWF71109.1"/>
    </source>
</evidence>
<gene>
    <name evidence="2" type="ORF">KEF85_01020</name>
</gene>
<feature type="domain" description="BFD-like [2Fe-2S]-binding" evidence="1">
    <location>
        <begin position="13"/>
        <end position="61"/>
    </location>
</feature>
<name>A0A975MPI7_9GAMM</name>
<proteinExistence type="predicted"/>
<dbReference type="KEGG" id="mpad:KEF85_01020"/>
<dbReference type="RefSeq" id="WP_215582723.1">
    <property type="nucleotide sequence ID" value="NZ_CP073754.1"/>
</dbReference>
<dbReference type="Proteomes" id="UP000676649">
    <property type="component" value="Chromosome"/>
</dbReference>
<protein>
    <submittedName>
        <fullName evidence="2">(2Fe-2S)-binding protein</fullName>
    </submittedName>
</protein>
<dbReference type="Pfam" id="PF04324">
    <property type="entry name" value="Fer2_BFD"/>
    <property type="match status" value="1"/>
</dbReference>
<reference evidence="2" key="1">
    <citation type="submission" date="2021-04" db="EMBL/GenBank/DDBJ databases">
        <title>Draft genome sequence data of methanotrophic Methylovulum sp. strain S1L and Methylomonas sp. strain S2AM isolated from boreal lake water columns.</title>
        <authorList>
            <person name="Rissanen A.J."/>
            <person name="Mangayil R."/>
            <person name="Svenning M.M."/>
            <person name="Khanongnuch R."/>
        </authorList>
    </citation>
    <scope>NUCLEOTIDE SEQUENCE</scope>
    <source>
        <strain evidence="2">S2AM</strain>
    </source>
</reference>
<dbReference type="InterPro" id="IPR041854">
    <property type="entry name" value="BFD-like_2Fe2S-bd_dom_sf"/>
</dbReference>
<sequence length="74" mass="7608">MNQTPSEAKPKPICPCSGTSVAQIKALIGEGIVNLDRISRITGACSGCGGCEAEILALLAEYNHSQIAEATAHP</sequence>
<keyword evidence="3" id="KW-1185">Reference proteome</keyword>
<dbReference type="InterPro" id="IPR007419">
    <property type="entry name" value="BFD-like_2Fe2S-bd_dom"/>
</dbReference>